<proteinExistence type="predicted"/>
<reference evidence="1 2" key="1">
    <citation type="submission" date="2020-09" db="EMBL/GenBank/DDBJ databases">
        <title>De no assembly of potato wild relative species, Solanum commersonii.</title>
        <authorList>
            <person name="Cho K."/>
        </authorList>
    </citation>
    <scope>NUCLEOTIDE SEQUENCE [LARGE SCALE GENOMIC DNA]</scope>
    <source>
        <strain evidence="1">LZ3.2</strain>
        <tissue evidence="1">Leaf</tissue>
    </source>
</reference>
<dbReference type="Proteomes" id="UP000824120">
    <property type="component" value="Chromosome 3"/>
</dbReference>
<dbReference type="EMBL" id="JACXVP010000003">
    <property type="protein sequence ID" value="KAG5617761.1"/>
    <property type="molecule type" value="Genomic_DNA"/>
</dbReference>
<name>A0A9J5ZZQ5_SOLCO</name>
<dbReference type="AlphaFoldDB" id="A0A9J5ZZQ5"/>
<sequence>MSRNVEKKENYFAAFFSAMQLQILYDKYITAAGKDSTVAEISARANGISTTARVEFSAILGIAAASSTPISNTNGVDCCILQSQTFSPIPTGNLNTVIKKTKMTTTNVVTTSFPISPFVVPAYVNIHA</sequence>
<comment type="caution">
    <text evidence="1">The sequence shown here is derived from an EMBL/GenBank/DDBJ whole genome shotgun (WGS) entry which is preliminary data.</text>
</comment>
<evidence type="ECO:0000313" key="2">
    <source>
        <dbReference type="Proteomes" id="UP000824120"/>
    </source>
</evidence>
<keyword evidence="2" id="KW-1185">Reference proteome</keyword>
<gene>
    <name evidence="1" type="ORF">H5410_017585</name>
</gene>
<organism evidence="1 2">
    <name type="scientific">Solanum commersonii</name>
    <name type="common">Commerson's wild potato</name>
    <name type="synonym">Commerson's nightshade</name>
    <dbReference type="NCBI Taxonomy" id="4109"/>
    <lineage>
        <taxon>Eukaryota</taxon>
        <taxon>Viridiplantae</taxon>
        <taxon>Streptophyta</taxon>
        <taxon>Embryophyta</taxon>
        <taxon>Tracheophyta</taxon>
        <taxon>Spermatophyta</taxon>
        <taxon>Magnoliopsida</taxon>
        <taxon>eudicotyledons</taxon>
        <taxon>Gunneridae</taxon>
        <taxon>Pentapetalae</taxon>
        <taxon>asterids</taxon>
        <taxon>lamiids</taxon>
        <taxon>Solanales</taxon>
        <taxon>Solanaceae</taxon>
        <taxon>Solanoideae</taxon>
        <taxon>Solaneae</taxon>
        <taxon>Solanum</taxon>
    </lineage>
</organism>
<accession>A0A9J5ZZQ5</accession>
<evidence type="ECO:0000313" key="1">
    <source>
        <dbReference type="EMBL" id="KAG5617761.1"/>
    </source>
</evidence>
<protein>
    <submittedName>
        <fullName evidence="1">Uncharacterized protein</fullName>
    </submittedName>
</protein>